<feature type="region of interest" description="Disordered" evidence="1">
    <location>
        <begin position="238"/>
        <end position="302"/>
    </location>
</feature>
<evidence type="ECO:0000313" key="2">
    <source>
        <dbReference type="EMBL" id="KAF5842739.1"/>
    </source>
</evidence>
<accession>A0ABQ7H7B1</accession>
<feature type="region of interest" description="Disordered" evidence="1">
    <location>
        <begin position="1"/>
        <end position="150"/>
    </location>
</feature>
<sequence>LKSADEVQEHVVPVPVSRPGDLADEAPANFLQVRTAERQEHPTGLAGQDAPTQDAAPGATFEDELAAGTSSLCPTVPVGPLSCNGRQSASSIMKPQHQQRQQPQQQQQQQQQGQDELQDAQGHPELREGSSDGMEESSSPASESDEDTEEPFAPRYCFVQRGPGGCKVVSNMPQVLTDDLLDNEDLGAFLSTETDSVHEERRMLMQHFKRLCHATPSFPNFGAMDLNRLQAEAAVEVVSDAEDDGSEDGLPRGSQGSLDLNAPSEGAESEDGDAEDSDEQQEAGNRQAEEEDEEGEDILEDPLLARAAELDRARYKRAKGKPETQADAPSLDEQHRQAMAEALSSIVVSCGIAPATTPATEGGVQLDISELVATLSGNAQCDSLGMFGNRLESLRKSLQGASMVQLMEAIAEGVGSLIQDWQQHKLPAEE</sequence>
<name>A0ABQ7H7B1_DUNSA</name>
<feature type="compositionally biased region" description="Low complexity" evidence="1">
    <location>
        <begin position="96"/>
        <end position="121"/>
    </location>
</feature>
<dbReference type="EMBL" id="MU069456">
    <property type="protein sequence ID" value="KAF5842739.1"/>
    <property type="molecule type" value="Genomic_DNA"/>
</dbReference>
<organism evidence="2 3">
    <name type="scientific">Dunaliella salina</name>
    <name type="common">Green alga</name>
    <name type="synonym">Protococcus salinus</name>
    <dbReference type="NCBI Taxonomy" id="3046"/>
    <lineage>
        <taxon>Eukaryota</taxon>
        <taxon>Viridiplantae</taxon>
        <taxon>Chlorophyta</taxon>
        <taxon>core chlorophytes</taxon>
        <taxon>Chlorophyceae</taxon>
        <taxon>CS clade</taxon>
        <taxon>Chlamydomonadales</taxon>
        <taxon>Dunaliellaceae</taxon>
        <taxon>Dunaliella</taxon>
    </lineage>
</organism>
<feature type="non-terminal residue" evidence="2">
    <location>
        <position position="430"/>
    </location>
</feature>
<dbReference type="Proteomes" id="UP000815325">
    <property type="component" value="Unassembled WGS sequence"/>
</dbReference>
<protein>
    <submittedName>
        <fullName evidence="2">Uncharacterized protein</fullName>
    </submittedName>
</protein>
<keyword evidence="3" id="KW-1185">Reference proteome</keyword>
<evidence type="ECO:0000256" key="1">
    <source>
        <dbReference type="SAM" id="MobiDB-lite"/>
    </source>
</evidence>
<feature type="non-terminal residue" evidence="2">
    <location>
        <position position="1"/>
    </location>
</feature>
<proteinExistence type="predicted"/>
<comment type="caution">
    <text evidence="2">The sequence shown here is derived from an EMBL/GenBank/DDBJ whole genome shotgun (WGS) entry which is preliminary data.</text>
</comment>
<feature type="compositionally biased region" description="Acidic residues" evidence="1">
    <location>
        <begin position="289"/>
        <end position="300"/>
    </location>
</feature>
<evidence type="ECO:0000313" key="3">
    <source>
        <dbReference type="Proteomes" id="UP000815325"/>
    </source>
</evidence>
<reference evidence="2" key="1">
    <citation type="submission" date="2017-08" db="EMBL/GenBank/DDBJ databases">
        <authorList>
            <person name="Polle J.E."/>
            <person name="Barry K."/>
            <person name="Cushman J."/>
            <person name="Schmutz J."/>
            <person name="Tran D."/>
            <person name="Hathwaick L.T."/>
            <person name="Yim W.C."/>
            <person name="Jenkins J."/>
            <person name="Mckie-Krisberg Z.M."/>
            <person name="Prochnik S."/>
            <person name="Lindquist E."/>
            <person name="Dockter R.B."/>
            <person name="Adam C."/>
            <person name="Molina H."/>
            <person name="Bunkerborg J."/>
            <person name="Jin E."/>
            <person name="Buchheim M."/>
            <person name="Magnuson J."/>
        </authorList>
    </citation>
    <scope>NUCLEOTIDE SEQUENCE</scope>
    <source>
        <strain evidence="2">CCAP 19/18</strain>
    </source>
</reference>
<feature type="compositionally biased region" description="Polar residues" evidence="1">
    <location>
        <begin position="84"/>
        <end position="93"/>
    </location>
</feature>
<feature type="compositionally biased region" description="Acidic residues" evidence="1">
    <location>
        <begin position="267"/>
        <end position="281"/>
    </location>
</feature>
<gene>
    <name evidence="2" type="ORF">DUNSADRAFT_5506</name>
</gene>